<dbReference type="AlphaFoldDB" id="A0A8C0JLC5"/>
<dbReference type="Ensembl" id="ENSCAFT00020001533.1">
    <property type="protein sequence ID" value="ENSCAFP00020001296.1"/>
    <property type="gene ID" value="ENSCAFG00020001156.1"/>
</dbReference>
<dbReference type="InterPro" id="IPR029190">
    <property type="entry name" value="Rrp14/SURF6_C"/>
</dbReference>
<dbReference type="Proteomes" id="UP000694391">
    <property type="component" value="Unplaced"/>
</dbReference>
<dbReference type="PANTHER" id="PTHR14369:SF0">
    <property type="entry name" value="SURFEIT LOCUS PROTEIN 6"/>
    <property type="match status" value="1"/>
</dbReference>
<keyword evidence="7" id="KW-1185">Reference proteome</keyword>
<accession>A0A8C0JLC5</accession>
<dbReference type="GO" id="GO:0003677">
    <property type="term" value="F:DNA binding"/>
    <property type="evidence" value="ECO:0007669"/>
    <property type="project" value="TreeGrafter"/>
</dbReference>
<evidence type="ECO:0000256" key="4">
    <source>
        <dbReference type="SAM" id="MobiDB-lite"/>
    </source>
</evidence>
<organism evidence="6 7">
    <name type="scientific">Canis lupus dingo</name>
    <name type="common">dingo</name>
    <dbReference type="NCBI Taxonomy" id="286419"/>
    <lineage>
        <taxon>Eukaryota</taxon>
        <taxon>Metazoa</taxon>
        <taxon>Chordata</taxon>
        <taxon>Craniata</taxon>
        <taxon>Vertebrata</taxon>
        <taxon>Euteleostomi</taxon>
        <taxon>Mammalia</taxon>
        <taxon>Eutheria</taxon>
        <taxon>Laurasiatheria</taxon>
        <taxon>Carnivora</taxon>
        <taxon>Caniformia</taxon>
        <taxon>Canidae</taxon>
        <taxon>Canis</taxon>
    </lineage>
</organism>
<keyword evidence="3" id="KW-0539">Nucleus</keyword>
<comment type="subcellular location">
    <subcellularLocation>
        <location evidence="1">Nucleus</location>
    </subcellularLocation>
</comment>
<protein>
    <submittedName>
        <fullName evidence="6">Surfeit 6</fullName>
    </submittedName>
</protein>
<evidence type="ECO:0000256" key="2">
    <source>
        <dbReference type="ARBA" id="ARBA00005904"/>
    </source>
</evidence>
<feature type="region of interest" description="Disordered" evidence="4">
    <location>
        <begin position="120"/>
        <end position="221"/>
    </location>
</feature>
<comment type="similarity">
    <text evidence="2">Belongs to the SURF6 family.</text>
</comment>
<proteinExistence type="inferred from homology"/>
<feature type="domain" description="Ribosomal RNA-processing protein 14/surfeit locus protein 6 C-terminal" evidence="5">
    <location>
        <begin position="136"/>
        <end position="330"/>
    </location>
</feature>
<dbReference type="GO" id="GO:0042274">
    <property type="term" value="P:ribosomal small subunit biogenesis"/>
    <property type="evidence" value="ECO:0007669"/>
    <property type="project" value="TreeGrafter"/>
</dbReference>
<reference evidence="6" key="2">
    <citation type="submission" date="2025-09" db="UniProtKB">
        <authorList>
            <consortium name="Ensembl"/>
        </authorList>
    </citation>
    <scope>IDENTIFICATION</scope>
</reference>
<sequence length="351" mass="40277">MSSLLAKDAYLQGLARKICSQPSLEPQKRTSGDPVDSEAAGPPKKKRKTAQKKSQRREEKAVEPKSQALEKSPPASRAGKPAVAKEEEAFSSTGSPAGGDVGQGQLRSGENVVLAIIRKHCARHTRGRTTELSPAALEKRRRRKQERDRKKRKRKELRAKEKVAQAAEVAELPHEPHEPPPEEAQSGLLFNKVEVTEEQASSKAQRRKEKRQKLKGNLTPLTGKNYRQLLERLQARQAQLDELRDQDEGKARELESKMKWTNLLYKAEGVRIRDNEHLLQEALKRKEKRRAQRKRKWEKRTAHVVEKMQRRQDKRRQNLRKKKAARAEQRLEKAHRKGRILPQDLERAGLA</sequence>
<dbReference type="GO" id="GO:0042273">
    <property type="term" value="P:ribosomal large subunit biogenesis"/>
    <property type="evidence" value="ECO:0007669"/>
    <property type="project" value="TreeGrafter"/>
</dbReference>
<feature type="compositionally biased region" description="Basic and acidic residues" evidence="4">
    <location>
        <begin position="171"/>
        <end position="180"/>
    </location>
</feature>
<name>A0A8C0JLC5_CANLU</name>
<feature type="compositionally biased region" description="Basic residues" evidence="4">
    <location>
        <begin position="43"/>
        <end position="55"/>
    </location>
</feature>
<gene>
    <name evidence="6" type="primary">SURF6</name>
</gene>
<feature type="compositionally biased region" description="Basic residues" evidence="4">
    <location>
        <begin position="139"/>
        <end position="157"/>
    </location>
</feature>
<evidence type="ECO:0000259" key="5">
    <source>
        <dbReference type="Pfam" id="PF04935"/>
    </source>
</evidence>
<evidence type="ECO:0000313" key="6">
    <source>
        <dbReference type="Ensembl" id="ENSCAFP00020001296.1"/>
    </source>
</evidence>
<feature type="compositionally biased region" description="Basic residues" evidence="4">
    <location>
        <begin position="312"/>
        <end position="324"/>
    </location>
</feature>
<feature type="compositionally biased region" description="Basic residues" evidence="4">
    <location>
        <begin position="204"/>
        <end position="214"/>
    </location>
</feature>
<dbReference type="GO" id="GO:0005730">
    <property type="term" value="C:nucleolus"/>
    <property type="evidence" value="ECO:0007669"/>
    <property type="project" value="TreeGrafter"/>
</dbReference>
<feature type="region of interest" description="Disordered" evidence="4">
    <location>
        <begin position="305"/>
        <end position="351"/>
    </location>
</feature>
<evidence type="ECO:0000256" key="3">
    <source>
        <dbReference type="ARBA" id="ARBA00023242"/>
    </source>
</evidence>
<dbReference type="Pfam" id="PF04935">
    <property type="entry name" value="SURF6"/>
    <property type="match status" value="1"/>
</dbReference>
<dbReference type="PANTHER" id="PTHR14369">
    <property type="entry name" value="SURFEIT LOCUS PROTEIN 6"/>
    <property type="match status" value="1"/>
</dbReference>
<dbReference type="InterPro" id="IPR007019">
    <property type="entry name" value="SURF6"/>
</dbReference>
<evidence type="ECO:0000256" key="1">
    <source>
        <dbReference type="ARBA" id="ARBA00004123"/>
    </source>
</evidence>
<dbReference type="GeneTree" id="ENSGT00390000006980"/>
<evidence type="ECO:0000313" key="7">
    <source>
        <dbReference type="Proteomes" id="UP000694391"/>
    </source>
</evidence>
<dbReference type="GO" id="GO:0003723">
    <property type="term" value="F:RNA binding"/>
    <property type="evidence" value="ECO:0007669"/>
    <property type="project" value="TreeGrafter"/>
</dbReference>
<feature type="region of interest" description="Disordered" evidence="4">
    <location>
        <begin position="17"/>
        <end position="106"/>
    </location>
</feature>
<reference evidence="6" key="1">
    <citation type="submission" date="2025-08" db="UniProtKB">
        <authorList>
            <consortium name="Ensembl"/>
        </authorList>
    </citation>
    <scope>IDENTIFICATION</scope>
</reference>